<gene>
    <name evidence="1" type="ordered locus">Bacsa_0178</name>
</gene>
<name>F0R617_PHOSB</name>
<accession>F0R617</accession>
<organism evidence="1 2">
    <name type="scientific">Phocaeicola salanitronis (strain DSM 18170 / JCM 13657 / CCUG 60908 / BL78)</name>
    <name type="common">Bacteroides salanitronis</name>
    <dbReference type="NCBI Taxonomy" id="667015"/>
    <lineage>
        <taxon>Bacteria</taxon>
        <taxon>Pseudomonadati</taxon>
        <taxon>Bacteroidota</taxon>
        <taxon>Bacteroidia</taxon>
        <taxon>Bacteroidales</taxon>
        <taxon>Bacteroidaceae</taxon>
        <taxon>Phocaeicola</taxon>
    </lineage>
</organism>
<proteinExistence type="predicted"/>
<keyword evidence="2" id="KW-1185">Reference proteome</keyword>
<dbReference type="EMBL" id="CP002530">
    <property type="protein sequence ID" value="ADY34790.1"/>
    <property type="molecule type" value="Genomic_DNA"/>
</dbReference>
<dbReference type="AlphaFoldDB" id="F0R617"/>
<sequence length="102" mass="11370">MENYKQIHLQKLSTAAAADRYLLACNGRYYEAGAGVAELLACLQTHATEAEAVEAYVEQKQGRVSAAQVEAFIGERLQPMLSEEAQPKKRTFLLLRWITNPS</sequence>
<evidence type="ECO:0000313" key="1">
    <source>
        <dbReference type="EMBL" id="ADY34790.1"/>
    </source>
</evidence>
<dbReference type="HOGENOM" id="CLU_2271798_0_0_10"/>
<dbReference type="OrthoDB" id="9759690at2"/>
<dbReference type="eggNOG" id="COG1994">
    <property type="taxonomic scope" value="Bacteria"/>
</dbReference>
<dbReference type="Proteomes" id="UP000007486">
    <property type="component" value="Chromosome"/>
</dbReference>
<evidence type="ECO:0000313" key="2">
    <source>
        <dbReference type="Proteomes" id="UP000007486"/>
    </source>
</evidence>
<dbReference type="RefSeq" id="WP_013616252.1">
    <property type="nucleotide sequence ID" value="NC_015164.1"/>
</dbReference>
<dbReference type="KEGG" id="bsa:Bacsa_0178"/>
<protein>
    <submittedName>
        <fullName evidence="1">Uncharacterized protein</fullName>
    </submittedName>
</protein>
<dbReference type="STRING" id="667015.Bacsa_0178"/>
<reference evidence="1 2" key="1">
    <citation type="journal article" date="2011" name="Stand. Genomic Sci.">
        <title>Complete genome sequence of Bacteroides salanitronis type strain (BL78).</title>
        <authorList>
            <person name="Gronow S."/>
            <person name="Held B."/>
            <person name="Lucas S."/>
            <person name="Lapidus A."/>
            <person name="Del Rio T.G."/>
            <person name="Nolan M."/>
            <person name="Tice H."/>
            <person name="Deshpande S."/>
            <person name="Cheng J.F."/>
            <person name="Pitluck S."/>
            <person name="Liolios K."/>
            <person name="Pagani I."/>
            <person name="Ivanova N."/>
            <person name="Mavromatis K."/>
            <person name="Pati A."/>
            <person name="Tapia R."/>
            <person name="Han C."/>
            <person name="Goodwin L."/>
            <person name="Chen A."/>
            <person name="Palaniappan K."/>
            <person name="Land M."/>
            <person name="Hauser L."/>
            <person name="Chang Y.J."/>
            <person name="Jeffries C.D."/>
            <person name="Brambilla E.M."/>
            <person name="Rohde M."/>
            <person name="Goker M."/>
            <person name="Detter J.C."/>
            <person name="Woyke T."/>
            <person name="Bristow J."/>
            <person name="Markowitz V."/>
            <person name="Hugenholtz P."/>
            <person name="Kyrpides N.C."/>
            <person name="Klenk H.P."/>
            <person name="Eisen J.A."/>
        </authorList>
    </citation>
    <scope>NUCLEOTIDE SEQUENCE [LARGE SCALE GENOMIC DNA]</scope>
    <source>
        <strain evidence="1 2">DSM 18170</strain>
    </source>
</reference>